<dbReference type="Proteomes" id="UP000319825">
    <property type="component" value="Unassembled WGS sequence"/>
</dbReference>
<accession>A0A562IA48</accession>
<proteinExistence type="predicted"/>
<keyword evidence="2" id="KW-1185">Reference proteome</keyword>
<dbReference type="EMBL" id="VLKE01000001">
    <property type="protein sequence ID" value="TWH67762.1"/>
    <property type="molecule type" value="Genomic_DNA"/>
</dbReference>
<reference evidence="1 2" key="1">
    <citation type="submission" date="2019-07" db="EMBL/GenBank/DDBJ databases">
        <title>R&amp;d 2014.</title>
        <authorList>
            <person name="Klenk H.-P."/>
        </authorList>
    </citation>
    <scope>NUCLEOTIDE SEQUENCE [LARGE SCALE GENOMIC DNA]</scope>
    <source>
        <strain evidence="1 2">DSM 43868</strain>
    </source>
</reference>
<evidence type="ECO:0000313" key="2">
    <source>
        <dbReference type="Proteomes" id="UP000319825"/>
    </source>
</evidence>
<gene>
    <name evidence="1" type="ORF">JD77_02747</name>
</gene>
<evidence type="ECO:0000313" key="1">
    <source>
        <dbReference type="EMBL" id="TWH67762.1"/>
    </source>
</evidence>
<protein>
    <submittedName>
        <fullName evidence="1">Uncharacterized protein</fullName>
    </submittedName>
</protein>
<comment type="caution">
    <text evidence="1">The sequence shown here is derived from an EMBL/GenBank/DDBJ whole genome shotgun (WGS) entry which is preliminary data.</text>
</comment>
<name>A0A562IA48_MICOL</name>
<dbReference type="AlphaFoldDB" id="A0A562IA48"/>
<organism evidence="1 2">
    <name type="scientific">Micromonospora olivasterospora</name>
    <dbReference type="NCBI Taxonomy" id="1880"/>
    <lineage>
        <taxon>Bacteria</taxon>
        <taxon>Bacillati</taxon>
        <taxon>Actinomycetota</taxon>
        <taxon>Actinomycetes</taxon>
        <taxon>Micromonosporales</taxon>
        <taxon>Micromonosporaceae</taxon>
        <taxon>Micromonospora</taxon>
    </lineage>
</organism>
<sequence length="69" mass="7120">MAGAGPAGRPLPVTRLELPADWRDVAAAARLLGGVGRAAPMLAAVDHRAYLLTTEPDAYGDDALPVIEV</sequence>